<protein>
    <submittedName>
        <fullName evidence="1">Uncharacterized protein</fullName>
    </submittedName>
</protein>
<reference evidence="1" key="2">
    <citation type="journal article" date="2015" name="Data Brief">
        <title>Shoot transcriptome of the giant reed, Arundo donax.</title>
        <authorList>
            <person name="Barrero R.A."/>
            <person name="Guerrero F.D."/>
            <person name="Moolhuijzen P."/>
            <person name="Goolsby J.A."/>
            <person name="Tidwell J."/>
            <person name="Bellgard S.E."/>
            <person name="Bellgard M.I."/>
        </authorList>
    </citation>
    <scope>NUCLEOTIDE SEQUENCE</scope>
    <source>
        <tissue evidence="1">Shoot tissue taken approximately 20 cm above the soil surface</tissue>
    </source>
</reference>
<name>A0A0A9DLF0_ARUDO</name>
<proteinExistence type="predicted"/>
<organism evidence="1">
    <name type="scientific">Arundo donax</name>
    <name type="common">Giant reed</name>
    <name type="synonym">Donax arundinaceus</name>
    <dbReference type="NCBI Taxonomy" id="35708"/>
    <lineage>
        <taxon>Eukaryota</taxon>
        <taxon>Viridiplantae</taxon>
        <taxon>Streptophyta</taxon>
        <taxon>Embryophyta</taxon>
        <taxon>Tracheophyta</taxon>
        <taxon>Spermatophyta</taxon>
        <taxon>Magnoliopsida</taxon>
        <taxon>Liliopsida</taxon>
        <taxon>Poales</taxon>
        <taxon>Poaceae</taxon>
        <taxon>PACMAD clade</taxon>
        <taxon>Arundinoideae</taxon>
        <taxon>Arundineae</taxon>
        <taxon>Arundo</taxon>
    </lineage>
</organism>
<dbReference type="AlphaFoldDB" id="A0A0A9DLF0"/>
<sequence>MWPQLCMLNCQHIQTFHIIRVGLTALNFDNILLDKFIIQNPQNNTRPPATFMKDLRMRRWRKSVLRVHANDGPCWSNILNI</sequence>
<evidence type="ECO:0000313" key="1">
    <source>
        <dbReference type="EMBL" id="JAD84577.1"/>
    </source>
</evidence>
<accession>A0A0A9DLF0</accession>
<reference evidence="1" key="1">
    <citation type="submission" date="2014-09" db="EMBL/GenBank/DDBJ databases">
        <authorList>
            <person name="Magalhaes I.L.F."/>
            <person name="Oliveira U."/>
            <person name="Santos F.R."/>
            <person name="Vidigal T.H.D.A."/>
            <person name="Brescovit A.D."/>
            <person name="Santos A.J."/>
        </authorList>
    </citation>
    <scope>NUCLEOTIDE SEQUENCE</scope>
    <source>
        <tissue evidence="1">Shoot tissue taken approximately 20 cm above the soil surface</tissue>
    </source>
</reference>
<dbReference type="EMBL" id="GBRH01213318">
    <property type="protein sequence ID" value="JAD84577.1"/>
    <property type="molecule type" value="Transcribed_RNA"/>
</dbReference>